<dbReference type="OrthoDB" id="4380191at2"/>
<keyword evidence="1" id="KW-1133">Transmembrane helix</keyword>
<evidence type="ECO:0000313" key="2">
    <source>
        <dbReference type="EMBL" id="MQY29595.1"/>
    </source>
</evidence>
<comment type="caution">
    <text evidence="2">The sequence shown here is derived from an EMBL/GenBank/DDBJ whole genome shotgun (WGS) entry which is preliminary data.</text>
</comment>
<feature type="transmembrane region" description="Helical" evidence="1">
    <location>
        <begin position="6"/>
        <end position="24"/>
    </location>
</feature>
<keyword evidence="1" id="KW-0812">Transmembrane</keyword>
<reference evidence="2 3" key="1">
    <citation type="submission" date="2019-10" db="EMBL/GenBank/DDBJ databases">
        <title>Nocardia macrotermitis sp. nov. and Nocardia aurantia sp. nov., isolated from the gut of fungus growing-termite Macrotermes natalensis.</title>
        <authorList>
            <person name="Benndorf R."/>
            <person name="Schwitalla J."/>
            <person name="Martin K."/>
            <person name="De Beer W."/>
            <person name="Kaster A.-K."/>
            <person name="Vollmers J."/>
            <person name="Poulsen M."/>
            <person name="Beemelmanns C."/>
        </authorList>
    </citation>
    <scope>NUCLEOTIDE SEQUENCE [LARGE SCALE GENOMIC DNA]</scope>
    <source>
        <strain evidence="2 3">RB56</strain>
    </source>
</reference>
<evidence type="ECO:0000313" key="3">
    <source>
        <dbReference type="Proteomes" id="UP000431401"/>
    </source>
</evidence>
<dbReference type="RefSeq" id="WP_153346530.1">
    <property type="nucleotide sequence ID" value="NZ_WEGI01000011.1"/>
</dbReference>
<proteinExistence type="predicted"/>
<keyword evidence="3" id="KW-1185">Reference proteome</keyword>
<accession>A0A7K0DV22</accession>
<gene>
    <name evidence="2" type="ORF">NRB56_51860</name>
</gene>
<keyword evidence="1" id="KW-0472">Membrane</keyword>
<dbReference type="AlphaFoldDB" id="A0A7K0DV22"/>
<dbReference type="Proteomes" id="UP000431401">
    <property type="component" value="Unassembled WGS sequence"/>
</dbReference>
<name>A0A7K0DV22_9NOCA</name>
<sequence>MLLQIGFIVVLAGVVIVLITRYRGGPRAGAGWRGAPQLESGTLYVTGVSPRPAGQGEEFVTLTGNVSGPTVANETVYGRFVWDVNQWPSPGDQLPVAYPPGKPDRWQLSHPGARPLFGS</sequence>
<dbReference type="EMBL" id="WEGI01000011">
    <property type="protein sequence ID" value="MQY29595.1"/>
    <property type="molecule type" value="Genomic_DNA"/>
</dbReference>
<organism evidence="2 3">
    <name type="scientific">Nocardia aurantia</name>
    <dbReference type="NCBI Taxonomy" id="2585199"/>
    <lineage>
        <taxon>Bacteria</taxon>
        <taxon>Bacillati</taxon>
        <taxon>Actinomycetota</taxon>
        <taxon>Actinomycetes</taxon>
        <taxon>Mycobacteriales</taxon>
        <taxon>Nocardiaceae</taxon>
        <taxon>Nocardia</taxon>
    </lineage>
</organism>
<evidence type="ECO:0000256" key="1">
    <source>
        <dbReference type="SAM" id="Phobius"/>
    </source>
</evidence>
<protein>
    <submittedName>
        <fullName evidence="2">Uncharacterized protein</fullName>
    </submittedName>
</protein>